<accession>A0ABP6V027</accession>
<name>A0ABP6V027_9ACTN</name>
<gene>
    <name evidence="1" type="ORF">GCM10022263_13610</name>
</gene>
<reference evidence="2" key="1">
    <citation type="journal article" date="2019" name="Int. J. Syst. Evol. Microbiol.">
        <title>The Global Catalogue of Microorganisms (GCM) 10K type strain sequencing project: providing services to taxonomists for standard genome sequencing and annotation.</title>
        <authorList>
            <consortium name="The Broad Institute Genomics Platform"/>
            <consortium name="The Broad Institute Genome Sequencing Center for Infectious Disease"/>
            <person name="Wu L."/>
            <person name="Ma J."/>
        </authorList>
    </citation>
    <scope>NUCLEOTIDE SEQUENCE [LARGE SCALE GENOMIC DNA]</scope>
    <source>
        <strain evidence="2">JCM 17460</strain>
    </source>
</reference>
<keyword evidence="2" id="KW-1185">Reference proteome</keyword>
<evidence type="ECO:0000313" key="2">
    <source>
        <dbReference type="Proteomes" id="UP001500301"/>
    </source>
</evidence>
<dbReference type="RefSeq" id="WP_218233987.1">
    <property type="nucleotide sequence ID" value="NZ_BAABBB010000007.1"/>
</dbReference>
<proteinExistence type="predicted"/>
<evidence type="ECO:0000313" key="1">
    <source>
        <dbReference type="EMBL" id="GAA3526138.1"/>
    </source>
</evidence>
<protein>
    <recommendedName>
        <fullName evidence="3">ACT domain-containing protein</fullName>
    </recommendedName>
</protein>
<dbReference type="EMBL" id="BAABBB010000007">
    <property type="protein sequence ID" value="GAA3526138.1"/>
    <property type="molecule type" value="Genomic_DNA"/>
</dbReference>
<comment type="caution">
    <text evidence="1">The sequence shown here is derived from an EMBL/GenBank/DDBJ whole genome shotgun (WGS) entry which is preliminary data.</text>
</comment>
<organism evidence="1 2">
    <name type="scientific">Nocardioides daeguensis</name>
    <dbReference type="NCBI Taxonomy" id="908359"/>
    <lineage>
        <taxon>Bacteria</taxon>
        <taxon>Bacillati</taxon>
        <taxon>Actinomycetota</taxon>
        <taxon>Actinomycetes</taxon>
        <taxon>Propionibacteriales</taxon>
        <taxon>Nocardioidaceae</taxon>
        <taxon>Nocardioides</taxon>
    </lineage>
</organism>
<dbReference type="Proteomes" id="UP001500301">
    <property type="component" value="Unassembled WGS sequence"/>
</dbReference>
<sequence length="87" mass="9360">MSAVVRHQVRARVAGTDRSSLLTLLAAIHARGVEVREAHFGPTEREEVRELRAVFDAEASRATTLAATLGELIDVVAVSLESGPDPR</sequence>
<evidence type="ECO:0008006" key="3">
    <source>
        <dbReference type="Google" id="ProtNLM"/>
    </source>
</evidence>